<evidence type="ECO:0000256" key="1">
    <source>
        <dbReference type="ARBA" id="ARBA00023172"/>
    </source>
</evidence>
<reference evidence="3 4" key="1">
    <citation type="journal article" date="2016" name="Front. Microbiol.">
        <title>Comprehensive Phylogenetic Analysis of Bovine Non-aureus Staphylococci Species Based on Whole-Genome Sequencing.</title>
        <authorList>
            <person name="Naushad S."/>
            <person name="Barkema H.W."/>
            <person name="Luby C."/>
            <person name="Condas L.A."/>
            <person name="Nobrega D.B."/>
            <person name="Carson D.A."/>
            <person name="De Buck J."/>
        </authorList>
    </citation>
    <scope>NUCLEOTIDE SEQUENCE [LARGE SCALE GENOMIC DNA]</scope>
    <source>
        <strain evidence="3 4">SNUC 1084</strain>
    </source>
</reference>
<evidence type="ECO:0000313" key="4">
    <source>
        <dbReference type="Proteomes" id="UP000240859"/>
    </source>
</evidence>
<dbReference type="Pfam" id="PF00589">
    <property type="entry name" value="Phage_integrase"/>
    <property type="match status" value="1"/>
</dbReference>
<dbReference type="InterPro" id="IPR013762">
    <property type="entry name" value="Integrase-like_cat_sf"/>
</dbReference>
<keyword evidence="1" id="KW-0233">DNA recombination</keyword>
<evidence type="ECO:0000259" key="2">
    <source>
        <dbReference type="PROSITE" id="PS51898"/>
    </source>
</evidence>
<dbReference type="Proteomes" id="UP000240859">
    <property type="component" value="Unassembled WGS sequence"/>
</dbReference>
<gene>
    <name evidence="3" type="ORF">BU057_10270</name>
</gene>
<evidence type="ECO:0000313" key="3">
    <source>
        <dbReference type="EMBL" id="PTI67756.1"/>
    </source>
</evidence>
<dbReference type="PROSITE" id="PS51898">
    <property type="entry name" value="TYR_RECOMBINASE"/>
    <property type="match status" value="1"/>
</dbReference>
<name>A0ABX5IN72_9STAP</name>
<dbReference type="Gene3D" id="1.10.443.10">
    <property type="entry name" value="Intergrase catalytic core"/>
    <property type="match status" value="1"/>
</dbReference>
<proteinExistence type="predicted"/>
<dbReference type="RefSeq" id="WP_107601164.1">
    <property type="nucleotide sequence ID" value="NZ_QYIV01000008.1"/>
</dbReference>
<comment type="caution">
    <text evidence="3">The sequence shown here is derived from an EMBL/GenBank/DDBJ whole genome shotgun (WGS) entry which is preliminary data.</text>
</comment>
<feature type="domain" description="Tyr recombinase" evidence="2">
    <location>
        <begin position="1"/>
        <end position="107"/>
    </location>
</feature>
<keyword evidence="4" id="KW-1185">Reference proteome</keyword>
<accession>A0ABX5IN72</accession>
<dbReference type="EMBL" id="PZFR01000076">
    <property type="protein sequence ID" value="PTI67756.1"/>
    <property type="molecule type" value="Genomic_DNA"/>
</dbReference>
<dbReference type="SUPFAM" id="SSF56349">
    <property type="entry name" value="DNA breaking-rejoining enzymes"/>
    <property type="match status" value="1"/>
</dbReference>
<dbReference type="InterPro" id="IPR011010">
    <property type="entry name" value="DNA_brk_join_enz"/>
</dbReference>
<organism evidence="3 4">
    <name type="scientific">Staphylococcus succinus</name>
    <dbReference type="NCBI Taxonomy" id="61015"/>
    <lineage>
        <taxon>Bacteria</taxon>
        <taxon>Bacillati</taxon>
        <taxon>Bacillota</taxon>
        <taxon>Bacilli</taxon>
        <taxon>Bacillales</taxon>
        <taxon>Staphylococcaceae</taxon>
        <taxon>Staphylococcus</taxon>
    </lineage>
</organism>
<dbReference type="InterPro" id="IPR002104">
    <property type="entry name" value="Integrase_catalytic"/>
</dbReference>
<sequence length="107" mass="12375">MKIRDPAKRSALKIFFYFNRTKKFYLYTALAIELQSLTGLRIGELLAIKVNNIDFENKTLSVNGTMFWAKSDEGFGSKETTKTNKSYRVINLTTRCIEIINKLVLEK</sequence>
<protein>
    <recommendedName>
        <fullName evidence="2">Tyr recombinase domain-containing protein</fullName>
    </recommendedName>
</protein>